<name>A0A9D1WX36_9FIRM</name>
<dbReference type="EMBL" id="DXEM01000035">
    <property type="protein sequence ID" value="HIX68763.1"/>
    <property type="molecule type" value="Genomic_DNA"/>
</dbReference>
<gene>
    <name evidence="1" type="ORF">H9735_11670</name>
</gene>
<protein>
    <submittedName>
        <fullName evidence="1">Uncharacterized protein</fullName>
    </submittedName>
</protein>
<dbReference type="AlphaFoldDB" id="A0A9D1WX36"/>
<reference evidence="1" key="1">
    <citation type="journal article" date="2021" name="PeerJ">
        <title>Extensive microbial diversity within the chicken gut microbiome revealed by metagenomics and culture.</title>
        <authorList>
            <person name="Gilroy R."/>
            <person name="Ravi A."/>
            <person name="Getino M."/>
            <person name="Pursley I."/>
            <person name="Horton D.L."/>
            <person name="Alikhan N.F."/>
            <person name="Baker D."/>
            <person name="Gharbi K."/>
            <person name="Hall N."/>
            <person name="Watson M."/>
            <person name="Adriaenssens E.M."/>
            <person name="Foster-Nyarko E."/>
            <person name="Jarju S."/>
            <person name="Secka A."/>
            <person name="Antonio M."/>
            <person name="Oren A."/>
            <person name="Chaudhuri R.R."/>
            <person name="La Ragione R."/>
            <person name="Hildebrand F."/>
            <person name="Pallen M.J."/>
        </authorList>
    </citation>
    <scope>NUCLEOTIDE SEQUENCE</scope>
    <source>
        <strain evidence="1">CHK191-13928</strain>
    </source>
</reference>
<evidence type="ECO:0000313" key="1">
    <source>
        <dbReference type="EMBL" id="HIX68763.1"/>
    </source>
</evidence>
<sequence>MKCIRNFAKFLKDNKKEVVYQGTSVTIYQKIRDSLEQDRIPYKQEVMDTASMKKVPFGMYFLAPIFRLAPRAFHGSGSISEDELKTYRICVKHRDIHRVRQNKNVQ</sequence>
<proteinExistence type="predicted"/>
<dbReference type="Proteomes" id="UP000886721">
    <property type="component" value="Unassembled WGS sequence"/>
</dbReference>
<reference evidence="1" key="2">
    <citation type="submission" date="2021-04" db="EMBL/GenBank/DDBJ databases">
        <authorList>
            <person name="Gilroy R."/>
        </authorList>
    </citation>
    <scope>NUCLEOTIDE SEQUENCE</scope>
    <source>
        <strain evidence="1">CHK191-13928</strain>
    </source>
</reference>
<organism evidence="1 2">
    <name type="scientific">Candidatus Anaerostipes excrementavium</name>
    <dbReference type="NCBI Taxonomy" id="2838463"/>
    <lineage>
        <taxon>Bacteria</taxon>
        <taxon>Bacillati</taxon>
        <taxon>Bacillota</taxon>
        <taxon>Clostridia</taxon>
        <taxon>Lachnospirales</taxon>
        <taxon>Lachnospiraceae</taxon>
        <taxon>Anaerostipes</taxon>
    </lineage>
</organism>
<comment type="caution">
    <text evidence="1">The sequence shown here is derived from an EMBL/GenBank/DDBJ whole genome shotgun (WGS) entry which is preliminary data.</text>
</comment>
<evidence type="ECO:0000313" key="2">
    <source>
        <dbReference type="Proteomes" id="UP000886721"/>
    </source>
</evidence>
<accession>A0A9D1WX36</accession>